<feature type="non-terminal residue" evidence="1">
    <location>
        <position position="1"/>
    </location>
</feature>
<organism evidence="1">
    <name type="scientific">marine sediment metagenome</name>
    <dbReference type="NCBI Taxonomy" id="412755"/>
    <lineage>
        <taxon>unclassified sequences</taxon>
        <taxon>metagenomes</taxon>
        <taxon>ecological metagenomes</taxon>
    </lineage>
</organism>
<reference evidence="1" key="1">
    <citation type="journal article" date="2015" name="Nature">
        <title>Complex archaea that bridge the gap between prokaryotes and eukaryotes.</title>
        <authorList>
            <person name="Spang A."/>
            <person name="Saw J.H."/>
            <person name="Jorgensen S.L."/>
            <person name="Zaremba-Niedzwiedzka K."/>
            <person name="Martijn J."/>
            <person name="Lind A.E."/>
            <person name="van Eijk R."/>
            <person name="Schleper C."/>
            <person name="Guy L."/>
            <person name="Ettema T.J."/>
        </authorList>
    </citation>
    <scope>NUCLEOTIDE SEQUENCE</scope>
</reference>
<sequence>AYKAGYFDEEGSELLPEIVVDGINPYNQGYVHPMGIKPPGQALYNAVYNDRPEPCCTCGGNPLECEHACICWVEDENDATDWLKQAETRLKTMCKLCAGFGTTGFAGDECSACNGTGIKNE</sequence>
<gene>
    <name evidence="1" type="ORF">LCGC14_2455490</name>
</gene>
<name>A0A0F9E8N8_9ZZZZ</name>
<comment type="caution">
    <text evidence="1">The sequence shown here is derived from an EMBL/GenBank/DDBJ whole genome shotgun (WGS) entry which is preliminary data.</text>
</comment>
<accession>A0A0F9E8N8</accession>
<protein>
    <submittedName>
        <fullName evidence="1">Uncharacterized protein</fullName>
    </submittedName>
</protein>
<evidence type="ECO:0000313" key="1">
    <source>
        <dbReference type="EMBL" id="KKL20438.1"/>
    </source>
</evidence>
<dbReference type="EMBL" id="LAZR01038100">
    <property type="protein sequence ID" value="KKL20438.1"/>
    <property type="molecule type" value="Genomic_DNA"/>
</dbReference>
<proteinExistence type="predicted"/>
<dbReference type="AlphaFoldDB" id="A0A0F9E8N8"/>